<dbReference type="EC" id="5.1.1.-" evidence="3"/>
<dbReference type="NCBIfam" id="TIGR00035">
    <property type="entry name" value="asp_race"/>
    <property type="match status" value="1"/>
</dbReference>
<keyword evidence="2 3" id="KW-0413">Isomerase</keyword>
<protein>
    <submittedName>
        <fullName evidence="3">Amino acid racemase</fullName>
        <ecNumber evidence="3">5.1.1.-</ecNumber>
    </submittedName>
</protein>
<comment type="caution">
    <text evidence="3">The sequence shown here is derived from an EMBL/GenBank/DDBJ whole genome shotgun (WGS) entry which is preliminary data.</text>
</comment>
<evidence type="ECO:0000256" key="1">
    <source>
        <dbReference type="ARBA" id="ARBA00007847"/>
    </source>
</evidence>
<dbReference type="InterPro" id="IPR004380">
    <property type="entry name" value="Asp_race"/>
</dbReference>
<dbReference type="InterPro" id="IPR015942">
    <property type="entry name" value="Asp/Glu/hydantoin_racemase"/>
</dbReference>
<dbReference type="Pfam" id="PF01177">
    <property type="entry name" value="Asp_Glu_race"/>
    <property type="match status" value="1"/>
</dbReference>
<dbReference type="GO" id="GO:0016853">
    <property type="term" value="F:isomerase activity"/>
    <property type="evidence" value="ECO:0007669"/>
    <property type="project" value="UniProtKB-KW"/>
</dbReference>
<dbReference type="EMBL" id="JAKZHW010000002">
    <property type="protein sequence ID" value="MCH8617247.1"/>
    <property type="molecule type" value="Genomic_DNA"/>
</dbReference>
<proteinExistence type="inferred from homology"/>
<accession>A0ABS9VQM7</accession>
<dbReference type="RefSeq" id="WP_241448111.1">
    <property type="nucleotide sequence ID" value="NZ_JAKZHW010000002.1"/>
</dbReference>
<dbReference type="SUPFAM" id="SSF53681">
    <property type="entry name" value="Aspartate/glutamate racemase"/>
    <property type="match status" value="2"/>
</dbReference>
<reference evidence="3 4" key="1">
    <citation type="submission" date="2022-03" db="EMBL/GenBank/DDBJ databases">
        <authorList>
            <person name="Jo J.-H."/>
            <person name="Im W.-T."/>
        </authorList>
    </citation>
    <scope>NUCLEOTIDE SEQUENCE [LARGE SCALE GENOMIC DNA]</scope>
    <source>
        <strain evidence="3 4">SM33</strain>
    </source>
</reference>
<dbReference type="Proteomes" id="UP001203058">
    <property type="component" value="Unassembled WGS sequence"/>
</dbReference>
<name>A0ABS9VQM7_9SPHN</name>
<dbReference type="Gene3D" id="3.40.50.1860">
    <property type="match status" value="2"/>
</dbReference>
<sequence length="240" mass="25980">MRFGILAHSAEGAALCFLEFCRNGFREEAHMHPDVMLDCEAMGRIMPAWDAGDHPAVRAFLAQSIARLADGGCDFFACPDNTAHIALESAGPDLPLPGLNIGDIVADQAAALGMTRVAMLGTRFTMGGPVYRRSLPAVGIEPVFANEQERADVDRIIFDELVEGVFTEPSRRRYVEIIDRLKREGGCDGVALVCTEIPLLVTADVSPLPILDSTRLLARAAFEVCTGRRPFPTWRGGPVG</sequence>
<comment type="similarity">
    <text evidence="1">Belongs to the aspartate/glutamate racemases family.</text>
</comment>
<keyword evidence="4" id="KW-1185">Reference proteome</keyword>
<dbReference type="InterPro" id="IPR001920">
    <property type="entry name" value="Asp/Glu_race"/>
</dbReference>
<evidence type="ECO:0000256" key="2">
    <source>
        <dbReference type="ARBA" id="ARBA00023235"/>
    </source>
</evidence>
<dbReference type="PANTHER" id="PTHR21198:SF7">
    <property type="entry name" value="ASPARTATE-GLUTAMATE RACEMASE FAMILY"/>
    <property type="match status" value="1"/>
</dbReference>
<evidence type="ECO:0000313" key="4">
    <source>
        <dbReference type="Proteomes" id="UP001203058"/>
    </source>
</evidence>
<gene>
    <name evidence="3" type="ORF">LZ016_14210</name>
</gene>
<organism evidence="3 4">
    <name type="scientific">Sphingomonas telluris</name>
    <dbReference type="NCBI Taxonomy" id="2907998"/>
    <lineage>
        <taxon>Bacteria</taxon>
        <taxon>Pseudomonadati</taxon>
        <taxon>Pseudomonadota</taxon>
        <taxon>Alphaproteobacteria</taxon>
        <taxon>Sphingomonadales</taxon>
        <taxon>Sphingomonadaceae</taxon>
        <taxon>Sphingomonas</taxon>
    </lineage>
</organism>
<evidence type="ECO:0000313" key="3">
    <source>
        <dbReference type="EMBL" id="MCH8617247.1"/>
    </source>
</evidence>
<dbReference type="PANTHER" id="PTHR21198">
    <property type="entry name" value="GLUTAMATE RACEMASE"/>
    <property type="match status" value="1"/>
</dbReference>